<protein>
    <submittedName>
        <fullName evidence="5">Cupin domain-containing protein</fullName>
    </submittedName>
</protein>
<keyword evidence="3" id="KW-0408">Iron</keyword>
<evidence type="ECO:0000313" key="5">
    <source>
        <dbReference type="EMBL" id="WMS87999.1"/>
    </source>
</evidence>
<dbReference type="GO" id="GO:0046872">
    <property type="term" value="F:metal ion binding"/>
    <property type="evidence" value="ECO:0007669"/>
    <property type="project" value="UniProtKB-KW"/>
</dbReference>
<dbReference type="PANTHER" id="PTHR13096:SF8">
    <property type="entry name" value="RIBOSOMAL OXYGENASE 1"/>
    <property type="match status" value="1"/>
</dbReference>
<evidence type="ECO:0000256" key="3">
    <source>
        <dbReference type="ARBA" id="ARBA00023004"/>
    </source>
</evidence>
<name>A0AA51X7K1_9GAMM</name>
<organism evidence="5 6">
    <name type="scientific">Pleionea litopenaei</name>
    <dbReference type="NCBI Taxonomy" id="3070815"/>
    <lineage>
        <taxon>Bacteria</taxon>
        <taxon>Pseudomonadati</taxon>
        <taxon>Pseudomonadota</taxon>
        <taxon>Gammaproteobacteria</taxon>
        <taxon>Oceanospirillales</taxon>
        <taxon>Pleioneaceae</taxon>
        <taxon>Pleionea</taxon>
    </lineage>
</organism>
<dbReference type="RefSeq" id="WP_309203171.1">
    <property type="nucleotide sequence ID" value="NZ_CP133548.1"/>
</dbReference>
<keyword evidence="6" id="KW-1185">Reference proteome</keyword>
<evidence type="ECO:0000256" key="1">
    <source>
        <dbReference type="ARBA" id="ARBA00001954"/>
    </source>
</evidence>
<dbReference type="GO" id="GO:0016706">
    <property type="term" value="F:2-oxoglutarate-dependent dioxygenase activity"/>
    <property type="evidence" value="ECO:0007669"/>
    <property type="project" value="TreeGrafter"/>
</dbReference>
<dbReference type="PANTHER" id="PTHR13096">
    <property type="entry name" value="MINA53 MYC INDUCED NUCLEAR ANTIGEN"/>
    <property type="match status" value="1"/>
</dbReference>
<reference evidence="5 6" key="1">
    <citation type="submission" date="2023-08" db="EMBL/GenBank/DDBJ databases">
        <title>Pleionea litopenaei sp. nov., isolated from stomach of juvenile Litopenaeus vannamei.</title>
        <authorList>
            <person name="Rho A.M."/>
            <person name="Hwang C.Y."/>
        </authorList>
    </citation>
    <scope>NUCLEOTIDE SEQUENCE [LARGE SCALE GENOMIC DNA]</scope>
    <source>
        <strain evidence="5 6">HL-JVS1</strain>
    </source>
</reference>
<proteinExistence type="predicted"/>
<comment type="cofactor">
    <cofactor evidence="1">
        <name>Fe(2+)</name>
        <dbReference type="ChEBI" id="CHEBI:29033"/>
    </cofactor>
</comment>
<dbReference type="Gene3D" id="2.60.120.650">
    <property type="entry name" value="Cupin"/>
    <property type="match status" value="1"/>
</dbReference>
<feature type="domain" description="JmjC" evidence="4">
    <location>
        <begin position="92"/>
        <end position="220"/>
    </location>
</feature>
<evidence type="ECO:0000313" key="6">
    <source>
        <dbReference type="Proteomes" id="UP001239782"/>
    </source>
</evidence>
<gene>
    <name evidence="5" type="ORF">Q9312_03550</name>
</gene>
<dbReference type="InterPro" id="IPR003347">
    <property type="entry name" value="JmjC_dom"/>
</dbReference>
<sequence length="375" mass="42896">MFNDISRQEFLSHYWQRQPYVFRSAFGDFVDPISPEELAGLSLESDVESRLIQQRGSAWSVENGPLTSEFFESLPASHWTLLVQSVDYWAPETAALMQPFNFIPNWRRDDLMISFATANGGVGPHIDQYDVFLIQGLGRRHWKVGQPNAETESFTPHPCLKQIKPFDSILDVCLNPGDVLYIPPNTPHDGVALEDCLTYSVGFRAPSRQMLLEQLLLDQLAEDESSSHRYKDHDQSTVKGQQLPSSAIEWSKQALTGITEQQIMNAFGKLVTRPKFPPEEALDDIEQIKNSLLSEATQLHVCTDCRWTFHQTEHSFSLYANGETYEFKPEYATFLINLFENGYWNTKNVNISLQDVEFTNRIANLVFNGCLFFKH</sequence>
<keyword evidence="2" id="KW-0479">Metal-binding</keyword>
<accession>A0AA51X7K1</accession>
<dbReference type="KEGG" id="plei:Q9312_03550"/>
<dbReference type="Proteomes" id="UP001239782">
    <property type="component" value="Chromosome"/>
</dbReference>
<dbReference type="InterPro" id="IPR039994">
    <property type="entry name" value="NO66-like"/>
</dbReference>
<evidence type="ECO:0000259" key="4">
    <source>
        <dbReference type="PROSITE" id="PS51184"/>
    </source>
</evidence>
<dbReference type="SMART" id="SM00558">
    <property type="entry name" value="JmjC"/>
    <property type="match status" value="1"/>
</dbReference>
<dbReference type="PROSITE" id="PS51184">
    <property type="entry name" value="JMJC"/>
    <property type="match status" value="1"/>
</dbReference>
<dbReference type="AlphaFoldDB" id="A0AA51X7K1"/>
<evidence type="ECO:0000256" key="2">
    <source>
        <dbReference type="ARBA" id="ARBA00022723"/>
    </source>
</evidence>
<dbReference type="SUPFAM" id="SSF51197">
    <property type="entry name" value="Clavaminate synthase-like"/>
    <property type="match status" value="1"/>
</dbReference>
<dbReference type="Pfam" id="PF08007">
    <property type="entry name" value="JmjC_2"/>
    <property type="match status" value="1"/>
</dbReference>
<dbReference type="Gene3D" id="3.40.366.30">
    <property type="entry name" value="50S ribosomal protein L16 arginine hydroxylase, Chain A, Domain 2"/>
    <property type="match status" value="1"/>
</dbReference>
<dbReference type="EMBL" id="CP133548">
    <property type="protein sequence ID" value="WMS87999.1"/>
    <property type="molecule type" value="Genomic_DNA"/>
</dbReference>